<dbReference type="EMBL" id="JBHSIT010000002">
    <property type="protein sequence ID" value="MFC4906867.1"/>
    <property type="molecule type" value="Genomic_DNA"/>
</dbReference>
<keyword evidence="2" id="KW-1185">Reference proteome</keyword>
<dbReference type="RefSeq" id="WP_378252609.1">
    <property type="nucleotide sequence ID" value="NZ_JBHSIT010000002.1"/>
</dbReference>
<evidence type="ECO:0000313" key="1">
    <source>
        <dbReference type="EMBL" id="MFC4906867.1"/>
    </source>
</evidence>
<evidence type="ECO:0000313" key="2">
    <source>
        <dbReference type="Proteomes" id="UP001595872"/>
    </source>
</evidence>
<dbReference type="Proteomes" id="UP001595872">
    <property type="component" value="Unassembled WGS sequence"/>
</dbReference>
<name>A0ABV9TS03_9ACTN</name>
<protein>
    <submittedName>
        <fullName evidence="1">Uncharacterized protein</fullName>
    </submittedName>
</protein>
<sequence length="158" mass="18029">MLLWDLEMKPFKEEISLLSPRRRLRVAADALEWTLGTFDSRIDEVAAEAVRSSISQLRDEESRGNVSPSTPEGLEGRVEEYLARSDDLGVEQLLMGTVNCFELPETGMGVDYLYTTLSDCYESILDREEIDIVTPEAERNHPRLVEAIRVQQELIRRA</sequence>
<organism evidence="1 2">
    <name type="scientific">Actinomadura gamaensis</name>
    <dbReference type="NCBI Taxonomy" id="1763541"/>
    <lineage>
        <taxon>Bacteria</taxon>
        <taxon>Bacillati</taxon>
        <taxon>Actinomycetota</taxon>
        <taxon>Actinomycetes</taxon>
        <taxon>Streptosporangiales</taxon>
        <taxon>Thermomonosporaceae</taxon>
        <taxon>Actinomadura</taxon>
    </lineage>
</organism>
<proteinExistence type="predicted"/>
<accession>A0ABV9TS03</accession>
<gene>
    <name evidence="1" type="ORF">ACFPCY_06020</name>
</gene>
<reference evidence="2" key="1">
    <citation type="journal article" date="2019" name="Int. J. Syst. Evol. Microbiol.">
        <title>The Global Catalogue of Microorganisms (GCM) 10K type strain sequencing project: providing services to taxonomists for standard genome sequencing and annotation.</title>
        <authorList>
            <consortium name="The Broad Institute Genomics Platform"/>
            <consortium name="The Broad Institute Genome Sequencing Center for Infectious Disease"/>
            <person name="Wu L."/>
            <person name="Ma J."/>
        </authorList>
    </citation>
    <scope>NUCLEOTIDE SEQUENCE [LARGE SCALE GENOMIC DNA]</scope>
    <source>
        <strain evidence="2">KLKA75</strain>
    </source>
</reference>
<comment type="caution">
    <text evidence="1">The sequence shown here is derived from an EMBL/GenBank/DDBJ whole genome shotgun (WGS) entry which is preliminary data.</text>
</comment>